<feature type="transmembrane region" description="Helical" evidence="5">
    <location>
        <begin position="12"/>
        <end position="31"/>
    </location>
</feature>
<evidence type="ECO:0000259" key="9">
    <source>
        <dbReference type="PROSITE" id="PS50113"/>
    </source>
</evidence>
<dbReference type="Gene3D" id="1.10.287.130">
    <property type="match status" value="1"/>
</dbReference>
<dbReference type="SMART" id="SM00091">
    <property type="entry name" value="PAS"/>
    <property type="match status" value="2"/>
</dbReference>
<dbReference type="PROSITE" id="PS50113">
    <property type="entry name" value="PAC"/>
    <property type="match status" value="2"/>
</dbReference>
<reference evidence="11" key="1">
    <citation type="submission" date="2017-11" db="EMBL/GenBank/DDBJ databases">
        <authorList>
            <person name="Watanabe M."/>
            <person name="Kojima H."/>
        </authorList>
    </citation>
    <scope>NUCLEOTIDE SEQUENCE [LARGE SCALE GENOMIC DNA]</scope>
    <source>
        <strain evidence="11">Tokyo 01</strain>
    </source>
</reference>
<dbReference type="Proteomes" id="UP000288096">
    <property type="component" value="Unassembled WGS sequence"/>
</dbReference>
<protein>
    <recommendedName>
        <fullName evidence="2">histidine kinase</fullName>
        <ecNumber evidence="2">2.7.13.3</ecNumber>
    </recommendedName>
</protein>
<dbReference type="Gene3D" id="3.40.50.2300">
    <property type="match status" value="1"/>
</dbReference>
<evidence type="ECO:0000256" key="3">
    <source>
        <dbReference type="ARBA" id="ARBA00022553"/>
    </source>
</evidence>
<accession>A0A401G2V8</accession>
<dbReference type="SMART" id="SM00448">
    <property type="entry name" value="REC"/>
    <property type="match status" value="1"/>
</dbReference>
<comment type="caution">
    <text evidence="10">The sequence shown here is derived from an EMBL/GenBank/DDBJ whole genome shotgun (WGS) entry which is preliminary data.</text>
</comment>
<dbReference type="PROSITE" id="PS50112">
    <property type="entry name" value="PAS"/>
    <property type="match status" value="1"/>
</dbReference>
<dbReference type="Pfam" id="PF08448">
    <property type="entry name" value="PAS_4"/>
    <property type="match status" value="2"/>
</dbReference>
<dbReference type="SUPFAM" id="SSF47384">
    <property type="entry name" value="Homodimeric domain of signal transducing histidine kinase"/>
    <property type="match status" value="1"/>
</dbReference>
<dbReference type="InterPro" id="IPR011006">
    <property type="entry name" value="CheY-like_superfamily"/>
</dbReference>
<dbReference type="InterPro" id="IPR000014">
    <property type="entry name" value="PAS"/>
</dbReference>
<dbReference type="GO" id="GO:0000155">
    <property type="term" value="F:phosphorelay sensor kinase activity"/>
    <property type="evidence" value="ECO:0007669"/>
    <property type="project" value="InterPro"/>
</dbReference>
<dbReference type="AlphaFoldDB" id="A0A401G2V8"/>
<evidence type="ECO:0000259" key="8">
    <source>
        <dbReference type="PROSITE" id="PS50112"/>
    </source>
</evidence>
<dbReference type="InterPro" id="IPR001610">
    <property type="entry name" value="PAC"/>
</dbReference>
<dbReference type="InterPro" id="IPR013656">
    <property type="entry name" value="PAS_4"/>
</dbReference>
<dbReference type="Gene3D" id="3.30.450.20">
    <property type="entry name" value="PAS domain"/>
    <property type="match status" value="2"/>
</dbReference>
<dbReference type="PANTHER" id="PTHR43065">
    <property type="entry name" value="SENSOR HISTIDINE KINASE"/>
    <property type="match status" value="1"/>
</dbReference>
<dbReference type="InterPro" id="IPR000700">
    <property type="entry name" value="PAS-assoc_C"/>
</dbReference>
<dbReference type="NCBIfam" id="TIGR00229">
    <property type="entry name" value="sensory_box"/>
    <property type="match status" value="2"/>
</dbReference>
<name>A0A401G2V8_9BACT</name>
<evidence type="ECO:0000313" key="11">
    <source>
        <dbReference type="Proteomes" id="UP000288096"/>
    </source>
</evidence>
<dbReference type="RefSeq" id="WP_124330633.1">
    <property type="nucleotide sequence ID" value="NZ_BEXT01000001.1"/>
</dbReference>
<dbReference type="SUPFAM" id="SSF55785">
    <property type="entry name" value="PYP-like sensor domain (PAS domain)"/>
    <property type="match status" value="2"/>
</dbReference>
<evidence type="ECO:0000259" key="6">
    <source>
        <dbReference type="PROSITE" id="PS50109"/>
    </source>
</evidence>
<dbReference type="InterPro" id="IPR035965">
    <property type="entry name" value="PAS-like_dom_sf"/>
</dbReference>
<evidence type="ECO:0000256" key="5">
    <source>
        <dbReference type="SAM" id="Phobius"/>
    </source>
</evidence>
<feature type="domain" description="Histidine kinase" evidence="6">
    <location>
        <begin position="352"/>
        <end position="571"/>
    </location>
</feature>
<dbReference type="Pfam" id="PF00512">
    <property type="entry name" value="HisKA"/>
    <property type="match status" value="1"/>
</dbReference>
<dbReference type="InterPro" id="IPR036097">
    <property type="entry name" value="HisK_dim/P_sf"/>
</dbReference>
<dbReference type="EC" id="2.7.13.3" evidence="2"/>
<dbReference type="InterPro" id="IPR001789">
    <property type="entry name" value="Sig_transdc_resp-reg_receiver"/>
</dbReference>
<dbReference type="SMART" id="SM00388">
    <property type="entry name" value="HisKA"/>
    <property type="match status" value="1"/>
</dbReference>
<dbReference type="InterPro" id="IPR003661">
    <property type="entry name" value="HisK_dim/P_dom"/>
</dbReference>
<organism evidence="10 11">
    <name type="scientific">Desulfonema ishimotonii</name>
    <dbReference type="NCBI Taxonomy" id="45657"/>
    <lineage>
        <taxon>Bacteria</taxon>
        <taxon>Pseudomonadati</taxon>
        <taxon>Thermodesulfobacteriota</taxon>
        <taxon>Desulfobacteria</taxon>
        <taxon>Desulfobacterales</taxon>
        <taxon>Desulfococcaceae</taxon>
        <taxon>Desulfonema</taxon>
    </lineage>
</organism>
<evidence type="ECO:0000256" key="1">
    <source>
        <dbReference type="ARBA" id="ARBA00000085"/>
    </source>
</evidence>
<evidence type="ECO:0000256" key="4">
    <source>
        <dbReference type="PROSITE-ProRule" id="PRU00169"/>
    </source>
</evidence>
<dbReference type="PRINTS" id="PR00344">
    <property type="entry name" value="BCTRLSENSOR"/>
</dbReference>
<dbReference type="Pfam" id="PF00072">
    <property type="entry name" value="Response_reg"/>
    <property type="match status" value="1"/>
</dbReference>
<feature type="domain" description="Response regulatory" evidence="7">
    <location>
        <begin position="590"/>
        <end position="706"/>
    </location>
</feature>
<evidence type="ECO:0000313" key="10">
    <source>
        <dbReference type="EMBL" id="GBC63578.1"/>
    </source>
</evidence>
<keyword evidence="5" id="KW-1133">Transmembrane helix</keyword>
<dbReference type="CDD" id="cd00156">
    <property type="entry name" value="REC"/>
    <property type="match status" value="1"/>
</dbReference>
<dbReference type="PROSITE" id="PS50110">
    <property type="entry name" value="RESPONSE_REGULATORY"/>
    <property type="match status" value="1"/>
</dbReference>
<gene>
    <name evidence="10" type="ORF">DENIS_4576</name>
</gene>
<dbReference type="Pfam" id="PF02518">
    <property type="entry name" value="HATPase_c"/>
    <property type="match status" value="1"/>
</dbReference>
<feature type="transmembrane region" description="Helical" evidence="5">
    <location>
        <begin position="43"/>
        <end position="60"/>
    </location>
</feature>
<dbReference type="SUPFAM" id="SSF55874">
    <property type="entry name" value="ATPase domain of HSP90 chaperone/DNA topoisomerase II/histidine kinase"/>
    <property type="match status" value="1"/>
</dbReference>
<feature type="domain" description="PAC" evidence="9">
    <location>
        <begin position="280"/>
        <end position="332"/>
    </location>
</feature>
<keyword evidence="5" id="KW-0812">Transmembrane</keyword>
<feature type="domain" description="PAS" evidence="8">
    <location>
        <begin position="207"/>
        <end position="277"/>
    </location>
</feature>
<dbReference type="CDD" id="cd00082">
    <property type="entry name" value="HisKA"/>
    <property type="match status" value="1"/>
</dbReference>
<dbReference type="InterPro" id="IPR003594">
    <property type="entry name" value="HATPase_dom"/>
</dbReference>
<proteinExistence type="predicted"/>
<dbReference type="PANTHER" id="PTHR43065:SF42">
    <property type="entry name" value="TWO-COMPONENT SENSOR PPRA"/>
    <property type="match status" value="1"/>
</dbReference>
<evidence type="ECO:0000256" key="2">
    <source>
        <dbReference type="ARBA" id="ARBA00012438"/>
    </source>
</evidence>
<dbReference type="EMBL" id="BEXT01000001">
    <property type="protein sequence ID" value="GBC63578.1"/>
    <property type="molecule type" value="Genomic_DNA"/>
</dbReference>
<dbReference type="CDD" id="cd00130">
    <property type="entry name" value="PAS"/>
    <property type="match status" value="2"/>
</dbReference>
<dbReference type="Gene3D" id="3.30.565.10">
    <property type="entry name" value="Histidine kinase-like ATPase, C-terminal domain"/>
    <property type="match status" value="1"/>
</dbReference>
<dbReference type="SMART" id="SM00387">
    <property type="entry name" value="HATPase_c"/>
    <property type="match status" value="1"/>
</dbReference>
<dbReference type="SMART" id="SM00086">
    <property type="entry name" value="PAC"/>
    <property type="match status" value="2"/>
</dbReference>
<dbReference type="SUPFAM" id="SSF52172">
    <property type="entry name" value="CheY-like"/>
    <property type="match status" value="1"/>
</dbReference>
<keyword evidence="5" id="KW-0472">Membrane</keyword>
<sequence>MRLTPLKITLIYLISGGLWILFSDTFIGSLVRDVETLSRLQSYKGGFYILVTGGMLYALIRRFVSQIRAQEKTVREHLRFMNTLQDTIPSPVFYKDAKGRYQGCNISFARQIMGVSKREIIGRTVYDFPDAIPGELADIYHEKDLAILENPGVLSHENRVLCADGQYRTYFFTKAPFSDDAGKIAGIVGVMIDISERKQAETDLKQSHALLMSLINSIRDLIFYKDKKGVYMGCNDAFTQFAGAERERIIGSTDLDLFPQELAVLFQKQDRLMLASGAPLSNEEWIVYPDGRRVLVETLKTPYYGPDGELIGLIGVSRDITARKQADEEKRRFENQLSQARKMESLGTLAGGIAHDFNNILSAIIGYTEITLADISGPSHAKENLKKVLQAGERARALVQQILAFSRQSEADLKPVRMRDIVTEVLRLLRASLPSTIEIQEDIRSDGEIMADPTQIHQVMMNLCTNAAHAMSESGGKLGVTLTNVLPDEHFADSPPGHYLRLTVSDTGHGIPRTVMERIFDPFFTTKKKGEGTGMGLAVVHGIVKGYGGTITAYSEPGSGATFDVFIPALTGKAAGDDDRAPLLLRGNERILFVDDEPYQVDMARQMLTFLGYHAEAMTDSTEALERIRMAPDDFDLIITDMTMPRMTGDVLASRILAIRPDMPVILCTGYNERITDEKARDLGVRAFILKPISMRELAQVIRKAFE</sequence>
<evidence type="ECO:0000259" key="7">
    <source>
        <dbReference type="PROSITE" id="PS50110"/>
    </source>
</evidence>
<keyword evidence="3 4" id="KW-0597">Phosphoprotein</keyword>
<feature type="domain" description="PAC" evidence="9">
    <location>
        <begin position="154"/>
        <end position="206"/>
    </location>
</feature>
<dbReference type="OrthoDB" id="9813024at2"/>
<dbReference type="InterPro" id="IPR005467">
    <property type="entry name" value="His_kinase_dom"/>
</dbReference>
<reference evidence="11" key="2">
    <citation type="submission" date="2019-01" db="EMBL/GenBank/DDBJ databases">
        <title>Genome sequence of Desulfonema ishimotonii strain Tokyo 01.</title>
        <authorList>
            <person name="Fukui M."/>
        </authorList>
    </citation>
    <scope>NUCLEOTIDE SEQUENCE [LARGE SCALE GENOMIC DNA]</scope>
    <source>
        <strain evidence="11">Tokyo 01</strain>
    </source>
</reference>
<keyword evidence="11" id="KW-1185">Reference proteome</keyword>
<dbReference type="InterPro" id="IPR036890">
    <property type="entry name" value="HATPase_C_sf"/>
</dbReference>
<feature type="modified residue" description="4-aspartylphosphate" evidence="4">
    <location>
        <position position="641"/>
    </location>
</feature>
<dbReference type="InterPro" id="IPR004358">
    <property type="entry name" value="Sig_transdc_His_kin-like_C"/>
</dbReference>
<dbReference type="PROSITE" id="PS50109">
    <property type="entry name" value="HIS_KIN"/>
    <property type="match status" value="1"/>
</dbReference>
<comment type="catalytic activity">
    <reaction evidence="1">
        <text>ATP + protein L-histidine = ADP + protein N-phospho-L-histidine.</text>
        <dbReference type="EC" id="2.7.13.3"/>
    </reaction>
</comment>